<dbReference type="GO" id="GO:0016491">
    <property type="term" value="F:oxidoreductase activity"/>
    <property type="evidence" value="ECO:0007669"/>
    <property type="project" value="InterPro"/>
</dbReference>
<dbReference type="InterPro" id="IPR017937">
    <property type="entry name" value="Thioredoxin_CS"/>
</dbReference>
<dbReference type="Proteomes" id="UP001231587">
    <property type="component" value="Unassembled WGS sequence"/>
</dbReference>
<dbReference type="EMBL" id="JAUSUU010000001">
    <property type="protein sequence ID" value="MDQ0333602.1"/>
    <property type="molecule type" value="Genomic_DNA"/>
</dbReference>
<evidence type="ECO:0000313" key="5">
    <source>
        <dbReference type="Proteomes" id="UP001138672"/>
    </source>
</evidence>
<dbReference type="SUPFAM" id="SSF52833">
    <property type="entry name" value="Thioredoxin-like"/>
    <property type="match status" value="1"/>
</dbReference>
<proteinExistence type="predicted"/>
<dbReference type="AlphaFoldDB" id="A0A9X0YI88"/>
<evidence type="ECO:0000259" key="2">
    <source>
        <dbReference type="PROSITE" id="PS51352"/>
    </source>
</evidence>
<protein>
    <submittedName>
        <fullName evidence="3">Peroxiredoxin</fullName>
    </submittedName>
</protein>
<dbReference type="Proteomes" id="UP001138672">
    <property type="component" value="Unassembled WGS sequence"/>
</dbReference>
<dbReference type="Pfam" id="PF00578">
    <property type="entry name" value="AhpC-TSA"/>
    <property type="match status" value="1"/>
</dbReference>
<keyword evidence="6" id="KW-1185">Reference proteome</keyword>
<accession>A0A9X0YI88</accession>
<evidence type="ECO:0000313" key="6">
    <source>
        <dbReference type="Proteomes" id="UP001231587"/>
    </source>
</evidence>
<dbReference type="InterPro" id="IPR013766">
    <property type="entry name" value="Thioredoxin_domain"/>
</dbReference>
<sequence>MKHIILLIFAAYSVVMGAQEASIKKPDYVIIANDQIITKEQLNEYAKEGYIKAINKGVSEETRNEFATKFGDKIGDRAFIITIDLFTEEEKEANQNKLKTEKKPDTTIAKDTGLILKVNDAAQDFEVKMLTGETIKLSDLKGKVVLLNFWATWCAPCLMEFYEMPGKILKPFEDKDFVFLPISRGEAETIVSKKMLQLKEKGIDFNVGLDPDKTIWNQYATKFIPKNFIIDKDGIIQYVSTGNYEGSVDTIAKEIEKLLTD</sequence>
<feature type="domain" description="Thioredoxin" evidence="2">
    <location>
        <begin position="116"/>
        <end position="260"/>
    </location>
</feature>
<dbReference type="CDD" id="cd02966">
    <property type="entry name" value="TlpA_like_family"/>
    <property type="match status" value="1"/>
</dbReference>
<dbReference type="EMBL" id="JAGGJQ010000002">
    <property type="protein sequence ID" value="MBP1838825.1"/>
    <property type="molecule type" value="Genomic_DNA"/>
</dbReference>
<comment type="caution">
    <text evidence="3">The sequence shown here is derived from an EMBL/GenBank/DDBJ whole genome shotgun (WGS) entry which is preliminary data.</text>
</comment>
<keyword evidence="1" id="KW-0676">Redox-active center</keyword>
<reference evidence="3" key="1">
    <citation type="submission" date="2021-03" db="EMBL/GenBank/DDBJ databases">
        <title>Genomic Encyclopedia of Type Strains, Phase IV (KMG-IV): sequencing the most valuable type-strain genomes for metagenomic binning, comparative biology and taxonomic classification.</title>
        <authorList>
            <person name="Goeker M."/>
        </authorList>
    </citation>
    <scope>NUCLEOTIDE SEQUENCE</scope>
    <source>
        <strain evidence="3">DSM 15523</strain>
        <strain evidence="4 6">DSM 16476</strain>
    </source>
</reference>
<dbReference type="Gene3D" id="3.40.30.10">
    <property type="entry name" value="Glutaredoxin"/>
    <property type="match status" value="1"/>
</dbReference>
<evidence type="ECO:0000256" key="1">
    <source>
        <dbReference type="ARBA" id="ARBA00023284"/>
    </source>
</evidence>
<dbReference type="InterPro" id="IPR050553">
    <property type="entry name" value="Thioredoxin_ResA/DsbE_sf"/>
</dbReference>
<dbReference type="PANTHER" id="PTHR42852">
    <property type="entry name" value="THIOL:DISULFIDE INTERCHANGE PROTEIN DSBE"/>
    <property type="match status" value="1"/>
</dbReference>
<dbReference type="InterPro" id="IPR036249">
    <property type="entry name" value="Thioredoxin-like_sf"/>
</dbReference>
<evidence type="ECO:0000313" key="4">
    <source>
        <dbReference type="EMBL" id="MDQ0333602.1"/>
    </source>
</evidence>
<organism evidence="3 5">
    <name type="scientific">Formosa algae</name>
    <dbReference type="NCBI Taxonomy" id="225843"/>
    <lineage>
        <taxon>Bacteria</taxon>
        <taxon>Pseudomonadati</taxon>
        <taxon>Bacteroidota</taxon>
        <taxon>Flavobacteriia</taxon>
        <taxon>Flavobacteriales</taxon>
        <taxon>Flavobacteriaceae</taxon>
        <taxon>Formosa</taxon>
    </lineage>
</organism>
<dbReference type="PANTHER" id="PTHR42852:SF13">
    <property type="entry name" value="PROTEIN DIPZ"/>
    <property type="match status" value="1"/>
</dbReference>
<dbReference type="GO" id="GO:0016209">
    <property type="term" value="F:antioxidant activity"/>
    <property type="evidence" value="ECO:0007669"/>
    <property type="project" value="InterPro"/>
</dbReference>
<dbReference type="PROSITE" id="PS51352">
    <property type="entry name" value="THIOREDOXIN_2"/>
    <property type="match status" value="1"/>
</dbReference>
<dbReference type="RefSeq" id="WP_083495661.1">
    <property type="nucleotide sequence ID" value="NZ_JAGGJQ010000002.1"/>
</dbReference>
<evidence type="ECO:0000313" key="3">
    <source>
        <dbReference type="EMBL" id="MBP1838825.1"/>
    </source>
</evidence>
<dbReference type="InterPro" id="IPR000866">
    <property type="entry name" value="AhpC/TSA"/>
</dbReference>
<gene>
    <name evidence="3" type="ORF">J2Z56_000731</name>
    <name evidence="4" type="ORF">J2Z57_000024</name>
</gene>
<dbReference type="PROSITE" id="PS00194">
    <property type="entry name" value="THIOREDOXIN_1"/>
    <property type="match status" value="1"/>
</dbReference>
<name>A0A9X0YI88_9FLAO</name>